<comment type="caution">
    <text evidence="1">The sequence shown here is derived from an EMBL/GenBank/DDBJ whole genome shotgun (WGS) entry which is preliminary data.</text>
</comment>
<keyword evidence="2" id="KW-1185">Reference proteome</keyword>
<sequence>MKDFEHLSIWEISHRWYGYDPDEVYEPIPLPIKDIIRALSQAIQCYQISVCNERGVTYKNPSNCPKLKDYWPRGHAEWLSKNDPEYSELLQLSENELLASSFFEDRDDLRTVTLDLDWSPHLTDDDFSQGKPSLTHFSSIVDDDYKEGVVLRGGILKLEISADELISNPAYIELLYEQYHEFSANWDRRHDEVADKLGETFKGRKFDRILLESVHLKKECIFKFCIETDREVPEFWFSSKDIEELKAECMNEFGNDDSALSLELSSNVRHSGVANSADNITALTSRNRQAAFKKHAPVNALKERVCHFYLSEVQDNHKKSYRQIAKKFYESLPEEERRLLKSSNAVRTLSEAISKFMKERKR</sequence>
<dbReference type="RefSeq" id="WP_353304207.1">
    <property type="nucleotide sequence ID" value="NZ_BAABWN010000014.1"/>
</dbReference>
<organism evidence="1 2">
    <name type="scientific">Sessilibacter corallicola</name>
    <dbReference type="NCBI Taxonomy" id="2904075"/>
    <lineage>
        <taxon>Bacteria</taxon>
        <taxon>Pseudomonadati</taxon>
        <taxon>Pseudomonadota</taxon>
        <taxon>Gammaproteobacteria</taxon>
        <taxon>Cellvibrionales</taxon>
        <taxon>Cellvibrionaceae</taxon>
        <taxon>Sessilibacter</taxon>
    </lineage>
</organism>
<dbReference type="Proteomes" id="UP001465153">
    <property type="component" value="Unassembled WGS sequence"/>
</dbReference>
<reference evidence="1 2" key="1">
    <citation type="submission" date="2024-04" db="EMBL/GenBank/DDBJ databases">
        <title>Draft genome sequence of Sessilibacter corallicola NBRC 116591.</title>
        <authorList>
            <person name="Miyakawa T."/>
            <person name="Kusuya Y."/>
            <person name="Miura T."/>
        </authorList>
    </citation>
    <scope>NUCLEOTIDE SEQUENCE [LARGE SCALE GENOMIC DNA]</scope>
    <source>
        <strain evidence="1 2">KU-00831-HH</strain>
    </source>
</reference>
<proteinExistence type="predicted"/>
<accession>A0ABQ0ADM5</accession>
<evidence type="ECO:0000313" key="1">
    <source>
        <dbReference type="EMBL" id="GAA6169754.1"/>
    </source>
</evidence>
<name>A0ABQ0ADM5_9GAMM</name>
<dbReference type="EMBL" id="BAABWN010000014">
    <property type="protein sequence ID" value="GAA6169754.1"/>
    <property type="molecule type" value="Genomic_DNA"/>
</dbReference>
<gene>
    <name evidence="1" type="ORF">NBRC116591_35650</name>
</gene>
<evidence type="ECO:0000313" key="2">
    <source>
        <dbReference type="Proteomes" id="UP001465153"/>
    </source>
</evidence>
<protein>
    <submittedName>
        <fullName evidence="1">Uncharacterized protein</fullName>
    </submittedName>
</protein>